<dbReference type="SUPFAM" id="SSF50789">
    <property type="entry name" value="Herpes virus serine proteinase, assemblin"/>
    <property type="match status" value="1"/>
</dbReference>
<gene>
    <name evidence="5" type="ORF">HP438_03275</name>
</gene>
<name>A0A7Y6EGE0_9SPHN</name>
<organism evidence="5 6">
    <name type="scientific">Sphingomonas zeae</name>
    <dbReference type="NCBI Taxonomy" id="1646122"/>
    <lineage>
        <taxon>Bacteria</taxon>
        <taxon>Pseudomonadati</taxon>
        <taxon>Pseudomonadota</taxon>
        <taxon>Alphaproteobacteria</taxon>
        <taxon>Sphingomonadales</taxon>
        <taxon>Sphingomonadaceae</taxon>
        <taxon>Sphingomonas</taxon>
    </lineage>
</organism>
<dbReference type="GO" id="GO:0008233">
    <property type="term" value="F:peptidase activity"/>
    <property type="evidence" value="ECO:0007669"/>
    <property type="project" value="UniProtKB-KW"/>
</dbReference>
<accession>A0A7Y6EGE0</accession>
<feature type="domain" description="Prohead serine protease" evidence="4">
    <location>
        <begin position="9"/>
        <end position="145"/>
    </location>
</feature>
<evidence type="ECO:0000256" key="1">
    <source>
        <dbReference type="ARBA" id="ARBA00022612"/>
    </source>
</evidence>
<keyword evidence="2 5" id="KW-0645">Protease</keyword>
<dbReference type="Pfam" id="PF04586">
    <property type="entry name" value="Peptidase_S78"/>
    <property type="match status" value="1"/>
</dbReference>
<evidence type="ECO:0000259" key="4">
    <source>
        <dbReference type="Pfam" id="PF04586"/>
    </source>
</evidence>
<dbReference type="EMBL" id="JABMCH010000050">
    <property type="protein sequence ID" value="NUU45997.1"/>
    <property type="molecule type" value="Genomic_DNA"/>
</dbReference>
<evidence type="ECO:0000313" key="5">
    <source>
        <dbReference type="EMBL" id="NUU45997.1"/>
    </source>
</evidence>
<proteinExistence type="predicted"/>
<keyword evidence="6" id="KW-1185">Reference proteome</keyword>
<protein>
    <submittedName>
        <fullName evidence="5">HK97 family phage prohead protease</fullName>
    </submittedName>
</protein>
<dbReference type="GO" id="GO:0006508">
    <property type="term" value="P:proteolysis"/>
    <property type="evidence" value="ECO:0007669"/>
    <property type="project" value="UniProtKB-KW"/>
</dbReference>
<dbReference type="AlphaFoldDB" id="A0A7Y6EGE0"/>
<evidence type="ECO:0000256" key="3">
    <source>
        <dbReference type="ARBA" id="ARBA00022801"/>
    </source>
</evidence>
<keyword evidence="1" id="KW-1188">Viral release from host cell</keyword>
<dbReference type="InterPro" id="IPR006433">
    <property type="entry name" value="Prohead_protease"/>
</dbReference>
<dbReference type="RefSeq" id="WP_175310776.1">
    <property type="nucleotide sequence ID" value="NZ_CBCRYR010000041.1"/>
</dbReference>
<dbReference type="Proteomes" id="UP000536441">
    <property type="component" value="Unassembled WGS sequence"/>
</dbReference>
<keyword evidence="3" id="KW-0378">Hydrolase</keyword>
<sequence>MQTFDFPLEVKDVGEDGQIEGFAAAYNNVDHGGDIILPGAFAKTLRGRKSLPMLLYHDGRRPVGVWNAFEDSDRGLKIKGRITTVTADGAEALALVRDGALAGLSIGYRSIKERYTDTARELIELSLLETSLVAVPMNDRAQVTKVKHIAGEGKLPSLPDFEEFLREAGFSRTQATAIAGKGLSHLLRGEPGDAPGVDFLSALSAALAA</sequence>
<evidence type="ECO:0000256" key="2">
    <source>
        <dbReference type="ARBA" id="ARBA00022670"/>
    </source>
</evidence>
<dbReference type="NCBIfam" id="TIGR01543">
    <property type="entry name" value="proheadase_HK97"/>
    <property type="match status" value="1"/>
</dbReference>
<evidence type="ECO:0000313" key="6">
    <source>
        <dbReference type="Proteomes" id="UP000536441"/>
    </source>
</evidence>
<comment type="caution">
    <text evidence="5">The sequence shown here is derived from an EMBL/GenBank/DDBJ whole genome shotgun (WGS) entry which is preliminary data.</text>
</comment>
<dbReference type="InterPro" id="IPR054613">
    <property type="entry name" value="Peptidase_S78_dom"/>
</dbReference>
<reference evidence="5 6" key="1">
    <citation type="submission" date="2020-05" db="EMBL/GenBank/DDBJ databases">
        <title>Genome Sequencing of Type Strains.</title>
        <authorList>
            <person name="Lemaire J.F."/>
            <person name="Inderbitzin P."/>
            <person name="Gregorio O.A."/>
            <person name="Collins S.B."/>
            <person name="Wespe N."/>
            <person name="Knight-Connoni V."/>
        </authorList>
    </citation>
    <scope>NUCLEOTIDE SEQUENCE [LARGE SCALE GENOMIC DNA]</scope>
    <source>
        <strain evidence="5 6">DSM 100049</strain>
    </source>
</reference>